<name>A0A9X0B999_9EURO</name>
<evidence type="ECO:0000313" key="3">
    <source>
        <dbReference type="EMBL" id="KAJ5396513.1"/>
    </source>
</evidence>
<dbReference type="Proteomes" id="UP001147747">
    <property type="component" value="Unassembled WGS sequence"/>
</dbReference>
<feature type="transmembrane region" description="Helical" evidence="1">
    <location>
        <begin position="57"/>
        <end position="76"/>
    </location>
</feature>
<sequence length="311" mass="34970">MSEQFLSRAQGPLGLVGGYQGNSIAIKVIMGALVAILLYNAAELSVLIFLTFRRYRGLYFWSLSLSTVLGLIPSGIGNLLHFFAIGPLWLALALSNIGFYFLIPGQSVVLYSRLHLVLYDQRILRLVLYAVVTNTVLIGFPTTISTFGAAFVRTSEWNKTYKIIERLQVTWFCVQEFIISLLYIRETVKLLQLNPADSNHRRQIMYELLAINVLIILMDIAVLVVEFLGLYYLQVLLKCTIYSIKLKIEFAVLGKLTAIVEASQLDLADSGVNDLSDIPNRRQFTTPESVRGVPVNRLSLDTTQRSKNIEV</sequence>
<reference evidence="3" key="2">
    <citation type="journal article" date="2023" name="IMA Fungus">
        <title>Comparative genomic study of the Penicillium genus elucidates a diverse pangenome and 15 lateral gene transfer events.</title>
        <authorList>
            <person name="Petersen C."/>
            <person name="Sorensen T."/>
            <person name="Nielsen M.R."/>
            <person name="Sondergaard T.E."/>
            <person name="Sorensen J.L."/>
            <person name="Fitzpatrick D.A."/>
            <person name="Frisvad J.C."/>
            <person name="Nielsen K.L."/>
        </authorList>
    </citation>
    <scope>NUCLEOTIDE SEQUENCE</scope>
    <source>
        <strain evidence="3">IBT 29677</strain>
    </source>
</reference>
<dbReference type="PANTHER" id="PTHR37013:SF5">
    <property type="entry name" value="INTEGRAL MEMBRANE PROTEIN"/>
    <property type="match status" value="1"/>
</dbReference>
<evidence type="ECO:0000313" key="4">
    <source>
        <dbReference type="Proteomes" id="UP001147747"/>
    </source>
</evidence>
<dbReference type="InterPro" id="IPR056120">
    <property type="entry name" value="DUF7703"/>
</dbReference>
<reference evidence="3" key="1">
    <citation type="submission" date="2022-12" db="EMBL/GenBank/DDBJ databases">
        <authorList>
            <person name="Petersen C."/>
        </authorList>
    </citation>
    <scope>NUCLEOTIDE SEQUENCE</scope>
    <source>
        <strain evidence="3">IBT 29677</strain>
    </source>
</reference>
<keyword evidence="4" id="KW-1185">Reference proteome</keyword>
<feature type="transmembrane region" description="Helical" evidence="1">
    <location>
        <begin position="205"/>
        <end position="233"/>
    </location>
</feature>
<feature type="transmembrane region" description="Helical" evidence="1">
    <location>
        <begin position="167"/>
        <end position="184"/>
    </location>
</feature>
<evidence type="ECO:0000256" key="1">
    <source>
        <dbReference type="SAM" id="Phobius"/>
    </source>
</evidence>
<feature type="domain" description="DUF7703" evidence="2">
    <location>
        <begin position="25"/>
        <end position="265"/>
    </location>
</feature>
<dbReference type="AlphaFoldDB" id="A0A9X0B999"/>
<organism evidence="3 4">
    <name type="scientific">Penicillium cosmopolitanum</name>
    <dbReference type="NCBI Taxonomy" id="1131564"/>
    <lineage>
        <taxon>Eukaryota</taxon>
        <taxon>Fungi</taxon>
        <taxon>Dikarya</taxon>
        <taxon>Ascomycota</taxon>
        <taxon>Pezizomycotina</taxon>
        <taxon>Eurotiomycetes</taxon>
        <taxon>Eurotiomycetidae</taxon>
        <taxon>Eurotiales</taxon>
        <taxon>Aspergillaceae</taxon>
        <taxon>Penicillium</taxon>
    </lineage>
</organism>
<keyword evidence="1" id="KW-0472">Membrane</keyword>
<dbReference type="OrthoDB" id="405906at2759"/>
<proteinExistence type="predicted"/>
<feature type="transmembrane region" description="Helical" evidence="1">
    <location>
        <begin position="123"/>
        <end position="147"/>
    </location>
</feature>
<evidence type="ECO:0000259" key="2">
    <source>
        <dbReference type="Pfam" id="PF24802"/>
    </source>
</evidence>
<feature type="transmembrane region" description="Helical" evidence="1">
    <location>
        <begin position="24"/>
        <end position="50"/>
    </location>
</feature>
<dbReference type="RefSeq" id="XP_056488565.1">
    <property type="nucleotide sequence ID" value="XM_056629263.1"/>
</dbReference>
<accession>A0A9X0B999</accession>
<gene>
    <name evidence="3" type="ORF">N7509_004626</name>
</gene>
<dbReference type="EMBL" id="JAPZBU010000006">
    <property type="protein sequence ID" value="KAJ5396513.1"/>
    <property type="molecule type" value="Genomic_DNA"/>
</dbReference>
<dbReference type="PANTHER" id="PTHR37013">
    <property type="entry name" value="INTEGRAL MEMBRANE PROTEIN (AFU_ORTHOLOGUE AFUA_1G05950)-RELATED"/>
    <property type="match status" value="1"/>
</dbReference>
<protein>
    <recommendedName>
        <fullName evidence="2">DUF7703 domain-containing protein</fullName>
    </recommendedName>
</protein>
<feature type="transmembrane region" description="Helical" evidence="1">
    <location>
        <begin position="82"/>
        <end position="103"/>
    </location>
</feature>
<dbReference type="Pfam" id="PF24802">
    <property type="entry name" value="DUF7703"/>
    <property type="match status" value="1"/>
</dbReference>
<comment type="caution">
    <text evidence="3">The sequence shown here is derived from an EMBL/GenBank/DDBJ whole genome shotgun (WGS) entry which is preliminary data.</text>
</comment>
<dbReference type="GeneID" id="81368243"/>
<keyword evidence="1" id="KW-0812">Transmembrane</keyword>
<keyword evidence="1" id="KW-1133">Transmembrane helix</keyword>